<dbReference type="Pfam" id="PF00075">
    <property type="entry name" value="RNase_H"/>
    <property type="match status" value="1"/>
</dbReference>
<dbReference type="AlphaFoldDB" id="A0A0B7BT43"/>
<sequence>VIYTDGSVVCHEKSAWAFSASSCGRMVKEASGAFSMTTSSMTMEVLAVTNALLWLESQNYTHVCILSDSLSMIQMVEAGSVCRHQLFAELHLSSFRGTWVLLTMREQTSWLTLPPYQGQANGPSSLFERPHRVWQQSRFSFNQSTSTTRLQELGFKIFVARKEQRRYMSRLINQNQTGTISCWTLLGDTAMDIGAST</sequence>
<gene>
    <name evidence="2" type="primary">ORF210247</name>
</gene>
<dbReference type="EMBL" id="HACG01049207">
    <property type="protein sequence ID" value="CEK96072.1"/>
    <property type="molecule type" value="Transcribed_RNA"/>
</dbReference>
<dbReference type="InterPro" id="IPR012337">
    <property type="entry name" value="RNaseH-like_sf"/>
</dbReference>
<organism evidence="2">
    <name type="scientific">Arion vulgaris</name>
    <dbReference type="NCBI Taxonomy" id="1028688"/>
    <lineage>
        <taxon>Eukaryota</taxon>
        <taxon>Metazoa</taxon>
        <taxon>Spiralia</taxon>
        <taxon>Lophotrochozoa</taxon>
        <taxon>Mollusca</taxon>
        <taxon>Gastropoda</taxon>
        <taxon>Heterobranchia</taxon>
        <taxon>Euthyneura</taxon>
        <taxon>Panpulmonata</taxon>
        <taxon>Eupulmonata</taxon>
        <taxon>Stylommatophora</taxon>
        <taxon>Helicina</taxon>
        <taxon>Arionoidea</taxon>
        <taxon>Arionidae</taxon>
        <taxon>Arion</taxon>
    </lineage>
</organism>
<accession>A0A0B7BT43</accession>
<reference evidence="2" key="1">
    <citation type="submission" date="2014-12" db="EMBL/GenBank/DDBJ databases">
        <title>Insight into the proteome of Arion vulgaris.</title>
        <authorList>
            <person name="Aradska J."/>
            <person name="Bulat T."/>
            <person name="Smidak R."/>
            <person name="Sarate P."/>
            <person name="Gangsoo J."/>
            <person name="Sialana F."/>
            <person name="Bilban M."/>
            <person name="Lubec G."/>
        </authorList>
    </citation>
    <scope>NUCLEOTIDE SEQUENCE</scope>
    <source>
        <tissue evidence="2">Skin</tissue>
    </source>
</reference>
<evidence type="ECO:0000259" key="1">
    <source>
        <dbReference type="Pfam" id="PF00075"/>
    </source>
</evidence>
<dbReference type="GO" id="GO:0004523">
    <property type="term" value="F:RNA-DNA hybrid ribonuclease activity"/>
    <property type="evidence" value="ECO:0007669"/>
    <property type="project" value="InterPro"/>
</dbReference>
<feature type="non-terminal residue" evidence="2">
    <location>
        <position position="1"/>
    </location>
</feature>
<name>A0A0B7BT43_9EUPU</name>
<dbReference type="Gene3D" id="3.30.420.10">
    <property type="entry name" value="Ribonuclease H-like superfamily/Ribonuclease H"/>
    <property type="match status" value="1"/>
</dbReference>
<dbReference type="SUPFAM" id="SSF53098">
    <property type="entry name" value="Ribonuclease H-like"/>
    <property type="match status" value="1"/>
</dbReference>
<dbReference type="GO" id="GO:0003676">
    <property type="term" value="F:nucleic acid binding"/>
    <property type="evidence" value="ECO:0007669"/>
    <property type="project" value="InterPro"/>
</dbReference>
<evidence type="ECO:0000313" key="2">
    <source>
        <dbReference type="EMBL" id="CEK96072.1"/>
    </source>
</evidence>
<dbReference type="InterPro" id="IPR036397">
    <property type="entry name" value="RNaseH_sf"/>
</dbReference>
<protein>
    <recommendedName>
        <fullName evidence="1">RNase H type-1 domain-containing protein</fullName>
    </recommendedName>
</protein>
<proteinExistence type="predicted"/>
<feature type="domain" description="RNase H type-1" evidence="1">
    <location>
        <begin position="1"/>
        <end position="75"/>
    </location>
</feature>
<feature type="non-terminal residue" evidence="2">
    <location>
        <position position="197"/>
    </location>
</feature>
<dbReference type="InterPro" id="IPR002156">
    <property type="entry name" value="RNaseH_domain"/>
</dbReference>